<keyword evidence="3" id="KW-1185">Reference proteome</keyword>
<accession>A0A2T0QDY4</accession>
<dbReference type="PROSITE" id="PS00622">
    <property type="entry name" value="HTH_LUXR_1"/>
    <property type="match status" value="1"/>
</dbReference>
<dbReference type="PRINTS" id="PR00364">
    <property type="entry name" value="DISEASERSIST"/>
</dbReference>
<dbReference type="SUPFAM" id="SSF52540">
    <property type="entry name" value="P-loop containing nucleoside triphosphate hydrolases"/>
    <property type="match status" value="1"/>
</dbReference>
<proteinExistence type="predicted"/>
<dbReference type="PANTHER" id="PTHR47691">
    <property type="entry name" value="REGULATOR-RELATED"/>
    <property type="match status" value="1"/>
</dbReference>
<evidence type="ECO:0000313" key="2">
    <source>
        <dbReference type="EMBL" id="PRY02156.1"/>
    </source>
</evidence>
<dbReference type="Gene3D" id="3.40.50.300">
    <property type="entry name" value="P-loop containing nucleotide triphosphate hydrolases"/>
    <property type="match status" value="1"/>
</dbReference>
<dbReference type="Gene3D" id="1.10.10.10">
    <property type="entry name" value="Winged helix-like DNA-binding domain superfamily/Winged helix DNA-binding domain"/>
    <property type="match status" value="1"/>
</dbReference>
<gene>
    <name evidence="2" type="ORF">CLV72_101757</name>
</gene>
<dbReference type="InterPro" id="IPR027417">
    <property type="entry name" value="P-loop_NTPase"/>
</dbReference>
<dbReference type="AlphaFoldDB" id="A0A2T0QDY4"/>
<dbReference type="InterPro" id="IPR000792">
    <property type="entry name" value="Tscrpt_reg_LuxR_C"/>
</dbReference>
<dbReference type="InterPro" id="IPR019734">
    <property type="entry name" value="TPR_rpt"/>
</dbReference>
<dbReference type="InterPro" id="IPR036388">
    <property type="entry name" value="WH-like_DNA-bd_sf"/>
</dbReference>
<dbReference type="SMART" id="SM00028">
    <property type="entry name" value="TPR"/>
    <property type="match status" value="4"/>
</dbReference>
<dbReference type="CDD" id="cd06170">
    <property type="entry name" value="LuxR_C_like"/>
    <property type="match status" value="1"/>
</dbReference>
<dbReference type="SUPFAM" id="SSF46894">
    <property type="entry name" value="C-terminal effector domain of the bipartite response regulators"/>
    <property type="match status" value="1"/>
</dbReference>
<name>A0A2T0QDY4_9ACTN</name>
<organism evidence="2 3">
    <name type="scientific">Allonocardiopsis opalescens</name>
    <dbReference type="NCBI Taxonomy" id="1144618"/>
    <lineage>
        <taxon>Bacteria</taxon>
        <taxon>Bacillati</taxon>
        <taxon>Actinomycetota</taxon>
        <taxon>Actinomycetes</taxon>
        <taxon>Streptosporangiales</taxon>
        <taxon>Allonocardiopsis</taxon>
    </lineage>
</organism>
<dbReference type="EMBL" id="PVZC01000001">
    <property type="protein sequence ID" value="PRY02156.1"/>
    <property type="molecule type" value="Genomic_DNA"/>
</dbReference>
<dbReference type="PROSITE" id="PS50043">
    <property type="entry name" value="HTH_LUXR_2"/>
    <property type="match status" value="1"/>
</dbReference>
<dbReference type="InterPro" id="IPR002182">
    <property type="entry name" value="NB-ARC"/>
</dbReference>
<dbReference type="GO" id="GO:0043531">
    <property type="term" value="F:ADP binding"/>
    <property type="evidence" value="ECO:0007669"/>
    <property type="project" value="InterPro"/>
</dbReference>
<feature type="domain" description="HTH luxR-type" evidence="1">
    <location>
        <begin position="744"/>
        <end position="809"/>
    </location>
</feature>
<dbReference type="PRINTS" id="PR00038">
    <property type="entry name" value="HTHLUXR"/>
</dbReference>
<protein>
    <submittedName>
        <fullName evidence="2">Putative ATPase</fullName>
    </submittedName>
</protein>
<dbReference type="SUPFAM" id="SSF48452">
    <property type="entry name" value="TPR-like"/>
    <property type="match status" value="1"/>
</dbReference>
<dbReference type="RefSeq" id="WP_106239191.1">
    <property type="nucleotide sequence ID" value="NZ_PVZC01000001.1"/>
</dbReference>
<dbReference type="Gene3D" id="1.25.40.10">
    <property type="entry name" value="Tetratricopeptide repeat domain"/>
    <property type="match status" value="1"/>
</dbReference>
<dbReference type="OrthoDB" id="3194665at2"/>
<evidence type="ECO:0000313" key="3">
    <source>
        <dbReference type="Proteomes" id="UP000237846"/>
    </source>
</evidence>
<dbReference type="InterPro" id="IPR011990">
    <property type="entry name" value="TPR-like_helical_dom_sf"/>
</dbReference>
<dbReference type="Proteomes" id="UP000237846">
    <property type="component" value="Unassembled WGS sequence"/>
</dbReference>
<dbReference type="GO" id="GO:0003677">
    <property type="term" value="F:DNA binding"/>
    <property type="evidence" value="ECO:0007669"/>
    <property type="project" value="InterPro"/>
</dbReference>
<reference evidence="2 3" key="1">
    <citation type="submission" date="2018-03" db="EMBL/GenBank/DDBJ databases">
        <title>Genomic Encyclopedia of Archaeal and Bacterial Type Strains, Phase II (KMG-II): from individual species to whole genera.</title>
        <authorList>
            <person name="Goeker M."/>
        </authorList>
    </citation>
    <scope>NUCLEOTIDE SEQUENCE [LARGE SCALE GENOMIC DNA]</scope>
    <source>
        <strain evidence="2 3">DSM 45601</strain>
    </source>
</reference>
<comment type="caution">
    <text evidence="2">The sequence shown here is derived from an EMBL/GenBank/DDBJ whole genome shotgun (WGS) entry which is preliminary data.</text>
</comment>
<dbReference type="Pfam" id="PF13424">
    <property type="entry name" value="TPR_12"/>
    <property type="match status" value="1"/>
</dbReference>
<sequence length="817" mass="89046">MTTGQHRHNLPAEPNGFFGRDRDVAEIRQLLADNRLVTLCGVGGIGKSRLATQVALRAADDFADGVRMVQLAELDRPEHVDSRIAATLGVLEEPDRPLRATMVAALRDRRMLLLLDTCEHLIEAVADLVRALITSGTRLRVLATSRETLRVPGETVWRVPPLSCPNPAMPIEPGQLDEVLSHGAIELFCARAAAVRPDFDTTPDTIGAVVDLCRMLDGIPLGIELAAAWVRVLTLDQILDRLSDRFRLLTRGDRAAPARQQTLRATVDWSHDLLSDAERTLLRRLSVFSGWSLDIAEEVCGDRSLPREDVLDLHTSLLDKSLVMFDGEVDGLARYRLLDTIRHYAAEQLAASGEETALRDRHRDYVVADCERSTAAGFRRGTPWRQQVRTVRRGDYEQGNLHAALNWSLAGGATEQGLRVCNALRTYWVLRGRFTEGALWLRRFLERDTSRVAPAVLGEARIRYAELAFDLGAREDLAAVAADGLALAREHAAPAVVASGLSALAMQLARTASLDRALELAEEAVRVSERSGDRWEEAFALGIAASVLARQGRLEEAERANHAAIRAFQDVDNQWGVARGLAGLGTLAMVRGDLSAARARFEEALPLARSIGAAPEIARCLAQTGRVLTEQSDYARARELLVESLRLSKATGQRLAVARSLEALASLAVREGQPERAALLGGAASRLRDESGQLSRNGDRLLAAAVARLGDEAAKDAWERGRGLGTEDAVAAAVEFPGPPVSGPPLSAAELTPREREISALLAEGLSNRAIGERLFISPATVARHLANIMRKLGLRGRTQVATWALREGLSTERRRE</sequence>
<dbReference type="InterPro" id="IPR016032">
    <property type="entry name" value="Sig_transdc_resp-reg_C-effctor"/>
</dbReference>
<dbReference type="Pfam" id="PF00196">
    <property type="entry name" value="GerE"/>
    <property type="match status" value="1"/>
</dbReference>
<dbReference type="PANTHER" id="PTHR47691:SF3">
    <property type="entry name" value="HTH-TYPE TRANSCRIPTIONAL REGULATOR RV0890C-RELATED"/>
    <property type="match status" value="1"/>
</dbReference>
<dbReference type="InterPro" id="IPR058852">
    <property type="entry name" value="HTH_77"/>
</dbReference>
<dbReference type="SMART" id="SM00421">
    <property type="entry name" value="HTH_LUXR"/>
    <property type="match status" value="1"/>
</dbReference>
<dbReference type="Pfam" id="PF00931">
    <property type="entry name" value="NB-ARC"/>
    <property type="match status" value="1"/>
</dbReference>
<dbReference type="GO" id="GO:0006355">
    <property type="term" value="P:regulation of DNA-templated transcription"/>
    <property type="evidence" value="ECO:0007669"/>
    <property type="project" value="InterPro"/>
</dbReference>
<dbReference type="Pfam" id="PF25872">
    <property type="entry name" value="HTH_77"/>
    <property type="match status" value="1"/>
</dbReference>
<evidence type="ECO:0000259" key="1">
    <source>
        <dbReference type="PROSITE" id="PS50043"/>
    </source>
</evidence>